<keyword evidence="2" id="KW-1185">Reference proteome</keyword>
<sequence length="152" mass="16534">MVHENYPGSTLLVAPTFDVPVAPKALSSPPQHLPNCGKMSSTPLGFSTLKFSITVSNNPLIGMSVQPIKNLHLCDFFLYTCTSNLSVSLTGASNENKQHLPHFGPVGSTHWPSSRSHIDKKTLFLNEISQHRESTPEAHASLLGENVRGVFD</sequence>
<name>A0A1B0BVN4_9MUSC</name>
<dbReference type="AlphaFoldDB" id="A0A1B0BVN4"/>
<dbReference type="EnsemblMetazoa" id="GPPI041958-RA">
    <property type="protein sequence ID" value="GPPI041958-PA"/>
    <property type="gene ID" value="GPPI041958"/>
</dbReference>
<reference evidence="1" key="2">
    <citation type="submission" date="2020-05" db="UniProtKB">
        <authorList>
            <consortium name="EnsemblMetazoa"/>
        </authorList>
    </citation>
    <scope>IDENTIFICATION</scope>
    <source>
        <strain evidence="1">IAEA</strain>
    </source>
</reference>
<dbReference type="EMBL" id="JXJN01021382">
    <property type="status" value="NOT_ANNOTATED_CDS"/>
    <property type="molecule type" value="Genomic_DNA"/>
</dbReference>
<evidence type="ECO:0000313" key="1">
    <source>
        <dbReference type="EnsemblMetazoa" id="GPPI041958-PA"/>
    </source>
</evidence>
<dbReference type="Proteomes" id="UP000092460">
    <property type="component" value="Unassembled WGS sequence"/>
</dbReference>
<reference evidence="2" key="1">
    <citation type="submission" date="2015-01" db="EMBL/GenBank/DDBJ databases">
        <authorList>
            <person name="Aksoy S."/>
            <person name="Warren W."/>
            <person name="Wilson R.K."/>
        </authorList>
    </citation>
    <scope>NUCLEOTIDE SEQUENCE [LARGE SCALE GENOMIC DNA]</scope>
    <source>
        <strain evidence="2">IAEA</strain>
    </source>
</reference>
<protein>
    <submittedName>
        <fullName evidence="1">Uncharacterized protein</fullName>
    </submittedName>
</protein>
<evidence type="ECO:0000313" key="2">
    <source>
        <dbReference type="Proteomes" id="UP000092460"/>
    </source>
</evidence>
<accession>A0A1B0BVN4</accession>
<proteinExistence type="predicted"/>
<organism evidence="1 2">
    <name type="scientific">Glossina palpalis gambiensis</name>
    <dbReference type="NCBI Taxonomy" id="67801"/>
    <lineage>
        <taxon>Eukaryota</taxon>
        <taxon>Metazoa</taxon>
        <taxon>Ecdysozoa</taxon>
        <taxon>Arthropoda</taxon>
        <taxon>Hexapoda</taxon>
        <taxon>Insecta</taxon>
        <taxon>Pterygota</taxon>
        <taxon>Neoptera</taxon>
        <taxon>Endopterygota</taxon>
        <taxon>Diptera</taxon>
        <taxon>Brachycera</taxon>
        <taxon>Muscomorpha</taxon>
        <taxon>Hippoboscoidea</taxon>
        <taxon>Glossinidae</taxon>
        <taxon>Glossina</taxon>
    </lineage>
</organism>
<dbReference type="VEuPathDB" id="VectorBase:GPPI041958"/>